<feature type="compositionally biased region" description="Basic and acidic residues" evidence="1">
    <location>
        <begin position="1296"/>
        <end position="1306"/>
    </location>
</feature>
<feature type="region of interest" description="Disordered" evidence="1">
    <location>
        <begin position="949"/>
        <end position="1000"/>
    </location>
</feature>
<feature type="compositionally biased region" description="Polar residues" evidence="1">
    <location>
        <begin position="982"/>
        <end position="995"/>
    </location>
</feature>
<feature type="compositionally biased region" description="Low complexity" evidence="1">
    <location>
        <begin position="74"/>
        <end position="87"/>
    </location>
</feature>
<dbReference type="EMBL" id="VFLP01000063">
    <property type="protein sequence ID" value="TRX89774.1"/>
    <property type="molecule type" value="Genomic_DNA"/>
</dbReference>
<feature type="compositionally biased region" description="Polar residues" evidence="1">
    <location>
        <begin position="99"/>
        <end position="128"/>
    </location>
</feature>
<organism evidence="2 3">
    <name type="scientific">Xylaria flabelliformis</name>
    <dbReference type="NCBI Taxonomy" id="2512241"/>
    <lineage>
        <taxon>Eukaryota</taxon>
        <taxon>Fungi</taxon>
        <taxon>Dikarya</taxon>
        <taxon>Ascomycota</taxon>
        <taxon>Pezizomycotina</taxon>
        <taxon>Sordariomycetes</taxon>
        <taxon>Xylariomycetidae</taxon>
        <taxon>Xylariales</taxon>
        <taxon>Xylariaceae</taxon>
        <taxon>Xylaria</taxon>
    </lineage>
</organism>
<feature type="compositionally biased region" description="Polar residues" evidence="1">
    <location>
        <begin position="680"/>
        <end position="700"/>
    </location>
</feature>
<feature type="compositionally biased region" description="Polar residues" evidence="1">
    <location>
        <begin position="186"/>
        <end position="215"/>
    </location>
</feature>
<feature type="compositionally biased region" description="Polar residues" evidence="1">
    <location>
        <begin position="957"/>
        <end position="967"/>
    </location>
</feature>
<feature type="region of interest" description="Disordered" evidence="1">
    <location>
        <begin position="48"/>
        <end position="150"/>
    </location>
</feature>
<comment type="caution">
    <text evidence="2">The sequence shown here is derived from an EMBL/GenBank/DDBJ whole genome shotgun (WGS) entry which is preliminary data.</text>
</comment>
<feature type="region of interest" description="Disordered" evidence="1">
    <location>
        <begin position="290"/>
        <end position="812"/>
    </location>
</feature>
<feature type="compositionally biased region" description="Polar residues" evidence="1">
    <location>
        <begin position="1348"/>
        <end position="1361"/>
    </location>
</feature>
<name>A0A553HP97_9PEZI</name>
<dbReference type="STRING" id="2512241.A0A553HP97"/>
<feature type="compositionally biased region" description="Polar residues" evidence="1">
    <location>
        <begin position="767"/>
        <end position="780"/>
    </location>
</feature>
<feature type="compositionally biased region" description="Basic and acidic residues" evidence="1">
    <location>
        <begin position="1425"/>
        <end position="1451"/>
    </location>
</feature>
<sequence length="1544" mass="166967">MFSGSKRRRPLTTPLNSATANPNATTAAASAFMSAANQNPNKALSSAAAAAALRARPHTPTNVAEVQTKRTVRRSASISSTGSASVGAKLPNGHGQLQRRGSTASMTERTFRSPSPHRSSTSVDTEQQPPVPRIPDNHKSSTTNSRATGVGMQNFRTASQKMASEPPSWYVQPAGDVSNVRKSDSIMRTTRSPPAVPSSSQPGRPDSRNSVNFSYPTYFRPQSPPISLTSPSMSPNKVSSPHRPTSVTNSSTGQSFHTQAQGSQQLIYDPNSRRMVPRAQVQEAVEYQIKQIADKPSKKRRDGDLRREGSQLAKGTVARAKGTIVDEDKRLRKLPSQEQPPIEALPTAEGEIARKNPEVKAVATIDSVVDPDREARLPEPMEPRSEDSSPLMHKPSSEQERHIQPSPQAQDAVAVVPDKPTIHDEGPVTEDNSRSSQAVLVALDAIPTRQALFEDSHPSQPSHPQEGAHASHSPATVENLGLPEVSSEQKTLIAGNKPVVVLASESSGLRRSASNSPARQARFAPGPTESLAVRHAPLPRSASPIKSALKHSSLVPREASPPDNVSDPSGSGAVSPDQREESAVSRKKSARVSFDDHGPVIVGDSTPSPEVDSMSGQSPQGHKRAWFSNIGRNKKKDVALDDDEIMKPRPALPSFGSIREKKKRELEERPLVRPLEPAQSLATSPSPELRPQSSSTLNDSETTEEPLLGQSSDHAIGALLAQDQSSRNAANISRFREPLPPVVTSIEGFGYSSDSSQSSDFEDQLGNDISSSVLSTQLTQPDIDDTHTASTAVNIPHDKEADMPLPSTVQQQGIPQISVIQASPMPSEHEPRADELSNAHNFDVPGGFPDYETTFDGDSQLGSTKDNNDSPPSNATIFEPNATTVEPDQAEILPQTTLQTMANLRDLRGPDDATGDESDESIYSDAYEDIPDLDSSGFMSLDAIVESPTREQLKPNLIQTSESSPTAVVSEKTERVVKPDNHSASQAQLSPSQDMNDWEQAKAFWRSLTAEKRRQLELEAAEEAGADGDREEVSQPVRRNSTKKKSPELQQSTKQIPAAQGKRVETESRMRMSLRNEQTAKPTSAQPQTGMRKTLRSNGGAQSVSKPSARQTATNKTLTSATSSQNRAAKPRPHSSALPTSESQTITQTKPSLQRQGSDASDSSFKRSRRLPTGTSAFRKTMRQTSPTQPHHESMSSGRFSLRSLSPAGSTARRESDTSLATASPSGMKRTLRSSSESSHEGKRSSIHFPLFARSTKSPPRGSRWTSRFDDSSDEEEGASAGFRSRIQDSSDEEESRPSPLKETKFRGKATLRTSATAPNLSRPAPVPEVEEDSPQVPESDDGLVPSPLQTPQQRVTNGSFATHLGAGRPKFGAIGTSTLGRSRSGRGGLAPSLTSPELSTQDRRSSFLSILRRNKRTGQTGKIQRSELVDSAARRDTKLERDPDQLKGLRSELPSSPKLQKRSSMNRNDSGVLQRPSSAGNLFRRSGTAGTIERPNLGGRRSVSLVLEPNNESHNLENASVESHGYSKKKKFGALRRMFKLDE</sequence>
<feature type="compositionally biased region" description="Polar residues" evidence="1">
    <location>
        <begin position="1511"/>
        <end position="1522"/>
    </location>
</feature>
<feature type="compositionally biased region" description="Basic and acidic residues" evidence="1">
    <location>
        <begin position="370"/>
        <end position="387"/>
    </location>
</feature>
<dbReference type="Proteomes" id="UP000319160">
    <property type="component" value="Unassembled WGS sequence"/>
</dbReference>
<feature type="compositionally biased region" description="Polar residues" evidence="1">
    <location>
        <begin position="225"/>
        <end position="266"/>
    </location>
</feature>
<feature type="compositionally biased region" description="Basic and acidic residues" evidence="1">
    <location>
        <begin position="971"/>
        <end position="981"/>
    </location>
</feature>
<feature type="compositionally biased region" description="Polar residues" evidence="1">
    <location>
        <begin position="1137"/>
        <end position="1163"/>
    </location>
</feature>
<keyword evidence="3" id="KW-1185">Reference proteome</keyword>
<feature type="compositionally biased region" description="Basic and acidic residues" evidence="1">
    <location>
        <begin position="292"/>
        <end position="309"/>
    </location>
</feature>
<accession>A0A553HP97</accession>
<feature type="compositionally biased region" description="Basic residues" evidence="1">
    <location>
        <begin position="1"/>
        <end position="10"/>
    </location>
</feature>
<dbReference type="OrthoDB" id="5423926at2759"/>
<feature type="compositionally biased region" description="Polar residues" evidence="1">
    <location>
        <begin position="722"/>
        <end position="731"/>
    </location>
</feature>
<feature type="region of interest" description="Disordered" evidence="1">
    <location>
        <begin position="824"/>
        <end position="925"/>
    </location>
</feature>
<feature type="region of interest" description="Disordered" evidence="1">
    <location>
        <begin position="1"/>
        <end position="22"/>
    </location>
</feature>
<feature type="compositionally biased region" description="Acidic residues" evidence="1">
    <location>
        <begin position="1329"/>
        <end position="1342"/>
    </location>
</feature>
<feature type="region of interest" description="Disordered" evidence="1">
    <location>
        <begin position="1019"/>
        <end position="1529"/>
    </location>
</feature>
<evidence type="ECO:0000313" key="3">
    <source>
        <dbReference type="Proteomes" id="UP000319160"/>
    </source>
</evidence>
<feature type="region of interest" description="Disordered" evidence="1">
    <location>
        <begin position="158"/>
        <end position="177"/>
    </location>
</feature>
<feature type="compositionally biased region" description="Acidic residues" evidence="1">
    <location>
        <begin position="913"/>
        <end position="925"/>
    </location>
</feature>
<feature type="compositionally biased region" description="Polar residues" evidence="1">
    <location>
        <begin position="1454"/>
        <end position="1481"/>
    </location>
</feature>
<feature type="compositionally biased region" description="Basic and acidic residues" evidence="1">
    <location>
        <begin position="827"/>
        <end position="837"/>
    </location>
</feature>
<gene>
    <name evidence="2" type="ORF">FHL15_009364</name>
</gene>
<feature type="compositionally biased region" description="Low complexity" evidence="1">
    <location>
        <begin position="12"/>
        <end position="22"/>
    </location>
</feature>
<feature type="compositionally biased region" description="Polar residues" evidence="1">
    <location>
        <begin position="504"/>
        <end position="518"/>
    </location>
</feature>
<feature type="compositionally biased region" description="Polar residues" evidence="1">
    <location>
        <begin position="1075"/>
        <end position="1127"/>
    </location>
</feature>
<evidence type="ECO:0000256" key="1">
    <source>
        <dbReference type="SAM" id="MobiDB-lite"/>
    </source>
</evidence>
<proteinExistence type="predicted"/>
<feature type="region of interest" description="Disordered" evidence="1">
    <location>
        <begin position="183"/>
        <end position="273"/>
    </location>
</feature>
<evidence type="ECO:0000313" key="2">
    <source>
        <dbReference type="EMBL" id="TRX89774.1"/>
    </source>
</evidence>
<reference evidence="3" key="1">
    <citation type="submission" date="2019-06" db="EMBL/GenBank/DDBJ databases">
        <title>Draft genome sequence of the griseofulvin-producing fungus Xylaria cubensis strain G536.</title>
        <authorList>
            <person name="Mead M.E."/>
            <person name="Raja H.A."/>
            <person name="Steenwyk J.L."/>
            <person name="Knowles S.L."/>
            <person name="Oberlies N.H."/>
            <person name="Rokas A."/>
        </authorList>
    </citation>
    <scope>NUCLEOTIDE SEQUENCE [LARGE SCALE GENOMIC DNA]</scope>
    <source>
        <strain evidence="3">G536</strain>
    </source>
</reference>
<protein>
    <submittedName>
        <fullName evidence="2">Uncharacterized protein</fullName>
    </submittedName>
</protein>
<feature type="compositionally biased region" description="Polar residues" evidence="1">
    <location>
        <begin position="856"/>
        <end position="886"/>
    </location>
</feature>
<feature type="compositionally biased region" description="Polar residues" evidence="1">
    <location>
        <begin position="1173"/>
        <end position="1209"/>
    </location>
</feature>